<dbReference type="AlphaFoldDB" id="A0A918NV70"/>
<accession>A0A918NV70</accession>
<dbReference type="Proteomes" id="UP000645555">
    <property type="component" value="Unassembled WGS sequence"/>
</dbReference>
<reference evidence="2" key="1">
    <citation type="journal article" date="2014" name="Int. J. Syst. Evol. Microbiol.">
        <title>Complete genome sequence of Corynebacterium casei LMG S-19264T (=DSM 44701T), isolated from a smear-ripened cheese.</title>
        <authorList>
            <consortium name="US DOE Joint Genome Institute (JGI-PGF)"/>
            <person name="Walter F."/>
            <person name="Albersmeier A."/>
            <person name="Kalinowski J."/>
            <person name="Ruckert C."/>
        </authorList>
    </citation>
    <scope>NUCLEOTIDE SEQUENCE</scope>
    <source>
        <strain evidence="2">JCM 4956</strain>
    </source>
</reference>
<comment type="caution">
    <text evidence="2">The sequence shown here is derived from an EMBL/GenBank/DDBJ whole genome shotgun (WGS) entry which is preliminary data.</text>
</comment>
<feature type="region of interest" description="Disordered" evidence="1">
    <location>
        <begin position="1"/>
        <end position="54"/>
    </location>
</feature>
<evidence type="ECO:0000313" key="2">
    <source>
        <dbReference type="EMBL" id="GGX99051.1"/>
    </source>
</evidence>
<dbReference type="RefSeq" id="WP_190040262.1">
    <property type="nucleotide sequence ID" value="NZ_BMWD01000057.1"/>
</dbReference>
<name>A0A918NV70_9ACTN</name>
<keyword evidence="3" id="KW-1185">Reference proteome</keyword>
<evidence type="ECO:0000313" key="3">
    <source>
        <dbReference type="Proteomes" id="UP000645555"/>
    </source>
</evidence>
<protein>
    <submittedName>
        <fullName evidence="2">Uncharacterized protein</fullName>
    </submittedName>
</protein>
<gene>
    <name evidence="2" type="ORF">GCM10010515_76510</name>
</gene>
<evidence type="ECO:0000256" key="1">
    <source>
        <dbReference type="SAM" id="MobiDB-lite"/>
    </source>
</evidence>
<reference evidence="2" key="2">
    <citation type="submission" date="2020-09" db="EMBL/GenBank/DDBJ databases">
        <authorList>
            <person name="Sun Q."/>
            <person name="Ohkuma M."/>
        </authorList>
    </citation>
    <scope>NUCLEOTIDE SEQUENCE</scope>
    <source>
        <strain evidence="2">JCM 4956</strain>
    </source>
</reference>
<proteinExistence type="predicted"/>
<sequence length="168" mass="18669">MTPIPSPADLARRPAQPKPAPQPPRERAPHRHAPIQSAVPASPARPEHLLAPGSLRGKERFRATFQRGIRLSRMHPHARLLAHTLLWYSSHLTGRVSPSSQPSIEELSYGTGLTIDQVAVQLRVLESRGWLRFHTLNEGPRQGDSAMRLAIPTHVLEQIRARITGADQ</sequence>
<dbReference type="EMBL" id="BMWD01000057">
    <property type="protein sequence ID" value="GGX99051.1"/>
    <property type="molecule type" value="Genomic_DNA"/>
</dbReference>
<organism evidence="2 3">
    <name type="scientific">Streptomyces fructofermentans</name>
    <dbReference type="NCBI Taxonomy" id="152141"/>
    <lineage>
        <taxon>Bacteria</taxon>
        <taxon>Bacillati</taxon>
        <taxon>Actinomycetota</taxon>
        <taxon>Actinomycetes</taxon>
        <taxon>Kitasatosporales</taxon>
        <taxon>Streptomycetaceae</taxon>
        <taxon>Streptomyces</taxon>
    </lineage>
</organism>